<proteinExistence type="predicted"/>
<evidence type="ECO:0000256" key="1">
    <source>
        <dbReference type="ARBA" id="ARBA00022729"/>
    </source>
</evidence>
<comment type="caution">
    <text evidence="3">The sequence shown here is derived from an EMBL/GenBank/DDBJ whole genome shotgun (WGS) entry which is preliminary data.</text>
</comment>
<dbReference type="InterPro" id="IPR018389">
    <property type="entry name" value="DctP_fam"/>
</dbReference>
<dbReference type="EMBL" id="JAEKJA010000042">
    <property type="protein sequence ID" value="MBJ3778809.1"/>
    <property type="molecule type" value="Genomic_DNA"/>
</dbReference>
<dbReference type="InterPro" id="IPR038404">
    <property type="entry name" value="TRAP_DctP_sf"/>
</dbReference>
<dbReference type="Gene3D" id="3.40.190.170">
    <property type="entry name" value="Bacterial extracellular solute-binding protein, family 7"/>
    <property type="match status" value="1"/>
</dbReference>
<dbReference type="RefSeq" id="WP_198884710.1">
    <property type="nucleotide sequence ID" value="NZ_JAEKJA010000042.1"/>
</dbReference>
<feature type="chain" id="PRO_5037554025" evidence="2">
    <location>
        <begin position="24"/>
        <end position="376"/>
    </location>
</feature>
<dbReference type="PANTHER" id="PTHR33376:SF15">
    <property type="entry name" value="BLL6794 PROTEIN"/>
    <property type="match status" value="1"/>
</dbReference>
<protein>
    <submittedName>
        <fullName evidence="3">C4-dicarboxylate TRAP transporter substrate-binding protein</fullName>
    </submittedName>
</protein>
<evidence type="ECO:0000256" key="2">
    <source>
        <dbReference type="SAM" id="SignalP"/>
    </source>
</evidence>
<evidence type="ECO:0000313" key="4">
    <source>
        <dbReference type="Proteomes" id="UP000609531"/>
    </source>
</evidence>
<keyword evidence="1 2" id="KW-0732">Signal</keyword>
<organism evidence="3 4">
    <name type="scientific">Acuticoccus mangrovi</name>
    <dbReference type="NCBI Taxonomy" id="2796142"/>
    <lineage>
        <taxon>Bacteria</taxon>
        <taxon>Pseudomonadati</taxon>
        <taxon>Pseudomonadota</taxon>
        <taxon>Alphaproteobacteria</taxon>
        <taxon>Hyphomicrobiales</taxon>
        <taxon>Amorphaceae</taxon>
        <taxon>Acuticoccus</taxon>
    </lineage>
</organism>
<sequence length="376" mass="41060">MTRSLWSALALAGVTLAAPQAFAQTEFIANSFYNAEHPLSKYTYVDWGPAVEKASGGDLVPDIYTGTVLLAPRATLQGIRDNVVQVGHHPAVYTPSEMPVAMAVQELGFFYSDALPVLLAVTDWSMNNPTQLAEWKDTGVVYLGGYSTPPYILFCREPVTNLEEIKGKRIRTAGSTVSEWVEEVGGIPVNVPSSEMYSGLDRGTLDCASNAGSDLIERSIWEVAPHTTTLSTGMYYSGPAWGYNPDFWASLTPEQRKILMTTTARAIAQLGINYTKRANEALDEAAAKGNTIHEPGEDLVASVKAFQEKSLANIYTTAEEKYGLENGKEVIDSFRATVDKYNGLLEGIDRNDEDALTELIETEIYDKLDPATYGVD</sequence>
<feature type="signal peptide" evidence="2">
    <location>
        <begin position="1"/>
        <end position="23"/>
    </location>
</feature>
<dbReference type="NCBIfam" id="NF037995">
    <property type="entry name" value="TRAP_S1"/>
    <property type="match status" value="1"/>
</dbReference>
<dbReference type="Pfam" id="PF03480">
    <property type="entry name" value="DctP"/>
    <property type="match status" value="1"/>
</dbReference>
<reference evidence="3" key="1">
    <citation type="submission" date="2020-12" db="EMBL/GenBank/DDBJ databases">
        <title>Bacterial taxonomy.</title>
        <authorList>
            <person name="Pan X."/>
        </authorList>
    </citation>
    <scope>NUCLEOTIDE SEQUENCE</scope>
    <source>
        <strain evidence="3">B2012</strain>
    </source>
</reference>
<evidence type="ECO:0000313" key="3">
    <source>
        <dbReference type="EMBL" id="MBJ3778809.1"/>
    </source>
</evidence>
<dbReference type="AlphaFoldDB" id="A0A934IW39"/>
<name>A0A934IW39_9HYPH</name>
<gene>
    <name evidence="3" type="ORF">JCR33_24120</name>
</gene>
<accession>A0A934IW39</accession>
<keyword evidence="4" id="KW-1185">Reference proteome</keyword>
<dbReference type="Proteomes" id="UP000609531">
    <property type="component" value="Unassembled WGS sequence"/>
</dbReference>
<dbReference type="PANTHER" id="PTHR33376">
    <property type="match status" value="1"/>
</dbReference>
<dbReference type="CDD" id="cd13666">
    <property type="entry name" value="PBP2_TRAP_DctP_like_1"/>
    <property type="match status" value="1"/>
</dbReference>
<dbReference type="GO" id="GO:0055085">
    <property type="term" value="P:transmembrane transport"/>
    <property type="evidence" value="ECO:0007669"/>
    <property type="project" value="InterPro"/>
</dbReference>